<keyword evidence="3" id="KW-0732">Signal</keyword>
<dbReference type="AlphaFoldDB" id="A0A923PRV7"/>
<dbReference type="GO" id="GO:0046872">
    <property type="term" value="F:metal ion binding"/>
    <property type="evidence" value="ECO:0007669"/>
    <property type="project" value="UniProtKB-KW"/>
</dbReference>
<dbReference type="EMBL" id="JACSIT010000153">
    <property type="protein sequence ID" value="MBC6996616.1"/>
    <property type="molecule type" value="Genomic_DNA"/>
</dbReference>
<gene>
    <name evidence="5" type="ORF">H9S92_20765</name>
</gene>
<name>A0A923PRV7_9BACT</name>
<dbReference type="InterPro" id="IPR000917">
    <property type="entry name" value="Sulfatase_N"/>
</dbReference>
<dbReference type="InterPro" id="IPR017850">
    <property type="entry name" value="Alkaline_phosphatase_core_sf"/>
</dbReference>
<dbReference type="Gene3D" id="3.40.720.10">
    <property type="entry name" value="Alkaline Phosphatase, subunit A"/>
    <property type="match status" value="1"/>
</dbReference>
<keyword evidence="6" id="KW-1185">Reference proteome</keyword>
<feature type="chain" id="PRO_5036884372" evidence="3">
    <location>
        <begin position="28"/>
        <end position="500"/>
    </location>
</feature>
<dbReference type="PANTHER" id="PTHR45953:SF1">
    <property type="entry name" value="IDURONATE 2-SULFATASE"/>
    <property type="match status" value="1"/>
</dbReference>
<dbReference type="GO" id="GO:0008484">
    <property type="term" value="F:sulfuric ester hydrolase activity"/>
    <property type="evidence" value="ECO:0007669"/>
    <property type="project" value="TreeGrafter"/>
</dbReference>
<evidence type="ECO:0000256" key="2">
    <source>
        <dbReference type="ARBA" id="ARBA00022801"/>
    </source>
</evidence>
<dbReference type="GO" id="GO:0005737">
    <property type="term" value="C:cytoplasm"/>
    <property type="evidence" value="ECO:0007669"/>
    <property type="project" value="TreeGrafter"/>
</dbReference>
<dbReference type="SUPFAM" id="SSF53649">
    <property type="entry name" value="Alkaline phosphatase-like"/>
    <property type="match status" value="1"/>
</dbReference>
<evidence type="ECO:0000313" key="6">
    <source>
        <dbReference type="Proteomes" id="UP000650081"/>
    </source>
</evidence>
<dbReference type="Proteomes" id="UP000650081">
    <property type="component" value="Unassembled WGS sequence"/>
</dbReference>
<dbReference type="RefSeq" id="WP_187468620.1">
    <property type="nucleotide sequence ID" value="NZ_JACSIT010000153.1"/>
</dbReference>
<reference evidence="5" key="1">
    <citation type="submission" date="2020-08" db="EMBL/GenBank/DDBJ databases">
        <title>Lewinella bacteria from marine environments.</title>
        <authorList>
            <person name="Zhong Y."/>
        </authorList>
    </citation>
    <scope>NUCLEOTIDE SEQUENCE</scope>
    <source>
        <strain evidence="5">KCTC 42187</strain>
    </source>
</reference>
<feature type="signal peptide" evidence="3">
    <location>
        <begin position="1"/>
        <end position="27"/>
    </location>
</feature>
<evidence type="ECO:0000256" key="1">
    <source>
        <dbReference type="ARBA" id="ARBA00022723"/>
    </source>
</evidence>
<dbReference type="PANTHER" id="PTHR45953">
    <property type="entry name" value="IDURONATE 2-SULFATASE"/>
    <property type="match status" value="1"/>
</dbReference>
<protein>
    <submittedName>
        <fullName evidence="5">Sulfatase-like hydrolase/transferase</fullName>
    </submittedName>
</protein>
<keyword evidence="1" id="KW-0479">Metal-binding</keyword>
<keyword evidence="2 5" id="KW-0378">Hydrolase</keyword>
<proteinExistence type="predicted"/>
<evidence type="ECO:0000313" key="5">
    <source>
        <dbReference type="EMBL" id="MBC6996616.1"/>
    </source>
</evidence>
<evidence type="ECO:0000256" key="3">
    <source>
        <dbReference type="SAM" id="SignalP"/>
    </source>
</evidence>
<organism evidence="5 6">
    <name type="scientific">Neolewinella lacunae</name>
    <dbReference type="NCBI Taxonomy" id="1517758"/>
    <lineage>
        <taxon>Bacteria</taxon>
        <taxon>Pseudomonadati</taxon>
        <taxon>Bacteroidota</taxon>
        <taxon>Saprospiria</taxon>
        <taxon>Saprospirales</taxon>
        <taxon>Lewinellaceae</taxon>
        <taxon>Neolewinella</taxon>
    </lineage>
</organism>
<comment type="caution">
    <text evidence="5">The sequence shown here is derived from an EMBL/GenBank/DDBJ whole genome shotgun (WGS) entry which is preliminary data.</text>
</comment>
<accession>A0A923PRV7</accession>
<sequence length="500" mass="55684">MMKTNMRYCRGGILALLCSLLCTCGRAPENEKRPAEVGADPRPNVILIIDDQHRYDALGKVNPQVLTPTLDSLAASGIHFTQAVCQAPMCVPSRNSVMFGLYPSQTGVFRNSDGVPDTALPGKTMAQYFSDAGYETAGFGKTHWGKHRTGTRGFETRYSSEIPEDGGITMAMADSAAKARYDAEIGPMGPGEENNIGYLGFTSALPEEDHRDGWINQQALRYLREREDDRPLFFYLSYMKPHAGHNPPAGYEDLYHTDSIRYAVQPPWDLDYSPHASGVNRRELYEGFWKTATPEQWRLMTMRYYANVTWIDDMLGRVLSEMKRGGLLDNAIVVYTSDHGEMLGERYYRFNKYCLYDASVRVPLIVTGSAVANGVGTEDARPVDLVDVLPTLLQAAGITPDAALPGVNLLAPAAREGSFSALHEREGEAAFMWRTAEEKLILVLRRKDQARAYGPEDIITGEFYDLAADPREWNDLYGRAGVAQQQQKFTQAILEKLSGM</sequence>
<evidence type="ECO:0000259" key="4">
    <source>
        <dbReference type="Pfam" id="PF00884"/>
    </source>
</evidence>
<dbReference type="Pfam" id="PF00884">
    <property type="entry name" value="Sulfatase"/>
    <property type="match status" value="1"/>
</dbReference>
<feature type="domain" description="Sulfatase N-terminal" evidence="4">
    <location>
        <begin position="43"/>
        <end position="398"/>
    </location>
</feature>